<accession>A0A5D4TU61</accession>
<dbReference type="RefSeq" id="WP_148970055.1">
    <property type="nucleotide sequence ID" value="NZ_VTEZ01000002.1"/>
</dbReference>
<proteinExistence type="predicted"/>
<dbReference type="OrthoDB" id="2381403at2"/>
<dbReference type="Proteomes" id="UP000324269">
    <property type="component" value="Unassembled WGS sequence"/>
</dbReference>
<evidence type="ECO:0000313" key="3">
    <source>
        <dbReference type="Proteomes" id="UP000324269"/>
    </source>
</evidence>
<dbReference type="AlphaFoldDB" id="A0A5D4TU61"/>
<evidence type="ECO:0000313" key="2">
    <source>
        <dbReference type="EMBL" id="TYS87124.1"/>
    </source>
</evidence>
<reference evidence="2 3" key="1">
    <citation type="submission" date="2019-08" db="EMBL/GenBank/DDBJ databases">
        <title>Bacillus genomes from the desert of Cuatro Cienegas, Coahuila.</title>
        <authorList>
            <person name="Olmedo-Alvarez G."/>
        </authorList>
    </citation>
    <scope>NUCLEOTIDE SEQUENCE [LARGE SCALE GENOMIC DNA]</scope>
    <source>
        <strain evidence="2 3">CH87b_3T</strain>
    </source>
</reference>
<evidence type="ECO:0008006" key="4">
    <source>
        <dbReference type="Google" id="ProtNLM"/>
    </source>
</evidence>
<keyword evidence="1" id="KW-1133">Transmembrane helix</keyword>
<dbReference type="Gene3D" id="2.60.40.3830">
    <property type="match status" value="2"/>
</dbReference>
<comment type="caution">
    <text evidence="2">The sequence shown here is derived from an EMBL/GenBank/DDBJ whole genome shotgun (WGS) entry which is preliminary data.</text>
</comment>
<gene>
    <name evidence="2" type="ORF">FZC85_09075</name>
</gene>
<keyword evidence="1" id="KW-0472">Membrane</keyword>
<dbReference type="EMBL" id="VTEZ01000002">
    <property type="protein sequence ID" value="TYS87124.1"/>
    <property type="molecule type" value="Genomic_DNA"/>
</dbReference>
<organism evidence="2 3">
    <name type="scientific">Rossellomorea aquimaris</name>
    <dbReference type="NCBI Taxonomy" id="189382"/>
    <lineage>
        <taxon>Bacteria</taxon>
        <taxon>Bacillati</taxon>
        <taxon>Bacillota</taxon>
        <taxon>Bacilli</taxon>
        <taxon>Bacillales</taxon>
        <taxon>Bacillaceae</taxon>
        <taxon>Rossellomorea</taxon>
    </lineage>
</organism>
<name>A0A5D4TU61_9BACI</name>
<feature type="transmembrane region" description="Helical" evidence="1">
    <location>
        <begin position="46"/>
        <end position="69"/>
    </location>
</feature>
<sequence length="335" mass="37915">MENKLNELKKAMDSTTHKGVHFTEFQKNKIRHSVHRPNQTKRPNPFIIFIMTTVAICLIGFFVSTELMVKQNETINSSPDTWQVKHDYTENNKVVFSIFPDPELREGKPYGYIFSFKEPFDTFKGKDLSISAVHKESGQRIEVVSPQKITEPSNGYSSLQRFAASFQVPDSGLWRYEVYLDGKTYGDVVVSVDEKEEGSPIILPEDIPDFVQKSDFDNINWDRKATEFGRNMIGNENRSGIIGADMPSLTGQKWMWHLWDTEASELTVVGYHRESGTVQPVLNNGESWSIPLGGENNGADVHAPSSVTIPERGEWAFVLYGDGKLFDVIVLGIEK</sequence>
<evidence type="ECO:0000256" key="1">
    <source>
        <dbReference type="SAM" id="Phobius"/>
    </source>
</evidence>
<keyword evidence="1" id="KW-0812">Transmembrane</keyword>
<protein>
    <recommendedName>
        <fullName evidence="4">DUF4871 domain-containing protein</fullName>
    </recommendedName>
</protein>